<gene>
    <name evidence="1" type="ORF">GQR91_06055</name>
    <name evidence="2" type="ORF">SAMN05216557_105158</name>
</gene>
<dbReference type="OrthoDB" id="8480928at2"/>
<evidence type="ECO:0000313" key="3">
    <source>
        <dbReference type="Proteomes" id="UP000323502"/>
    </source>
</evidence>
<name>A0A1G7NIQ5_9SPHN</name>
<protein>
    <submittedName>
        <fullName evidence="2">Uncharacterized protein</fullName>
    </submittedName>
</protein>
<dbReference type="AlphaFoldDB" id="A0A1G7NIQ5"/>
<proteinExistence type="predicted"/>
<evidence type="ECO:0000313" key="1">
    <source>
        <dbReference type="EMBL" id="MWC43226.1"/>
    </source>
</evidence>
<evidence type="ECO:0000313" key="4">
    <source>
        <dbReference type="Proteomes" id="UP000436801"/>
    </source>
</evidence>
<accession>A0A1G7NIQ5</accession>
<dbReference type="Proteomes" id="UP000436801">
    <property type="component" value="Unassembled WGS sequence"/>
</dbReference>
<dbReference type="Proteomes" id="UP000323502">
    <property type="component" value="Unassembled WGS sequence"/>
</dbReference>
<organism evidence="2 3">
    <name type="scientific">Sphingomonas carotinifaciens</name>
    <dbReference type="NCBI Taxonomy" id="1166323"/>
    <lineage>
        <taxon>Bacteria</taxon>
        <taxon>Pseudomonadati</taxon>
        <taxon>Pseudomonadota</taxon>
        <taxon>Alphaproteobacteria</taxon>
        <taxon>Sphingomonadales</taxon>
        <taxon>Sphingomonadaceae</taxon>
        <taxon>Sphingomonas</taxon>
    </lineage>
</organism>
<dbReference type="RefSeq" id="WP_149682752.1">
    <property type="nucleotide sequence ID" value="NZ_FNBI01000005.1"/>
</dbReference>
<evidence type="ECO:0000313" key="2">
    <source>
        <dbReference type="EMBL" id="SDF73150.1"/>
    </source>
</evidence>
<reference evidence="2 3" key="1">
    <citation type="submission" date="2016-10" db="EMBL/GenBank/DDBJ databases">
        <authorList>
            <person name="Varghese N."/>
            <person name="Submissions S."/>
        </authorList>
    </citation>
    <scope>NUCLEOTIDE SEQUENCE [LARGE SCALE GENOMIC DNA]</scope>
    <source>
        <strain evidence="2 3">S7-754</strain>
    </source>
</reference>
<keyword evidence="3" id="KW-1185">Reference proteome</keyword>
<dbReference type="EMBL" id="WSUT01000005">
    <property type="protein sequence ID" value="MWC43226.1"/>
    <property type="molecule type" value="Genomic_DNA"/>
</dbReference>
<reference evidence="1 4" key="2">
    <citation type="submission" date="2019-12" db="EMBL/GenBank/DDBJ databases">
        <authorList>
            <person name="Zheng J."/>
        </authorList>
    </citation>
    <scope>NUCLEOTIDE SEQUENCE [LARGE SCALE GENOMIC DNA]</scope>
    <source>
        <strain evidence="1 4">DSM 27347</strain>
    </source>
</reference>
<sequence length="347" mass="37649">MIPDTLFDALVCGARISVHHAWSHAFAMSGGAPDEIDHIYAMTTEGIRELGTQWSPILRSKGLSLRLTGVFCHQTPKAHYVHPVDGPKAPELGDLLIVHEHKNTHPGGTIEITRRAVLVQAKMVDEGVPGGGKVDQYQEYLYEHWPDFELKGRGPGTVRFLSGQRDFRPGIDPGRYGLIEKTPHAGHKAVALPYCCGFPWTYSEPRKPVRSAGGEDAGAFIANMLYDTGWLRGRVALIPPTPLALASGTPNNHFDVTVEELLTLTAMKTLRFTKKTYITGPRGHPALACFQNAYGALGLLPDTGAGFAETGFEGRGIPPEEMAEPDFDDGISVFLVETGGEGEARLA</sequence>
<dbReference type="EMBL" id="FNBI01000005">
    <property type="protein sequence ID" value="SDF73150.1"/>
    <property type="molecule type" value="Genomic_DNA"/>
</dbReference>